<evidence type="ECO:0000313" key="2">
    <source>
        <dbReference type="EMBL" id="GAD04242.1"/>
    </source>
</evidence>
<evidence type="ECO:0000256" key="1">
    <source>
        <dbReference type="SAM" id="SignalP"/>
    </source>
</evidence>
<protein>
    <recommendedName>
        <fullName evidence="4">Secreted protein</fullName>
    </recommendedName>
</protein>
<feature type="signal peptide" evidence="1">
    <location>
        <begin position="1"/>
        <end position="19"/>
    </location>
</feature>
<evidence type="ECO:0000313" key="3">
    <source>
        <dbReference type="Proteomes" id="UP000014461"/>
    </source>
</evidence>
<dbReference type="OrthoDB" id="9935158at2"/>
<dbReference type="STRING" id="1331007.AALB_4322"/>
<dbReference type="RefSeq" id="WP_016404009.1">
    <property type="nucleotide sequence ID" value="NZ_BARX01000050.1"/>
</dbReference>
<dbReference type="EMBL" id="BARX01000050">
    <property type="protein sequence ID" value="GAD04242.1"/>
    <property type="molecule type" value="Genomic_DNA"/>
</dbReference>
<sequence length="113" mass="12347">MFKLIAIALALFYCISANAGCGKDVFECRVYQGDEIKLMPCEIKICASANDSTIYWALQDGTEIYDHAEQGFNEVTINKEAAQQLPSDILKDPVTCYSALGKAIVICADDVSL</sequence>
<reference evidence="2" key="1">
    <citation type="journal article" date="2013" name="Genome Announc.">
        <title>Draft Genome Sequence of Agarivorans albus Strain MKT 106T, an Agarolytic Marine Bacterium.</title>
        <authorList>
            <person name="Yasuike M."/>
            <person name="Nakamura Y."/>
            <person name="Kai W."/>
            <person name="Fujiwara A."/>
            <person name="Fukui Y."/>
            <person name="Satomi M."/>
            <person name="Sano M."/>
        </authorList>
    </citation>
    <scope>NUCLEOTIDE SEQUENCE [LARGE SCALE GENOMIC DNA]</scope>
</reference>
<keyword evidence="3" id="KW-1185">Reference proteome</keyword>
<dbReference type="Proteomes" id="UP000014461">
    <property type="component" value="Unassembled WGS sequence"/>
</dbReference>
<name>R9PS79_AGAAL</name>
<proteinExistence type="predicted"/>
<dbReference type="AlphaFoldDB" id="R9PS79"/>
<feature type="chain" id="PRO_5004478951" description="Secreted protein" evidence="1">
    <location>
        <begin position="20"/>
        <end position="113"/>
    </location>
</feature>
<comment type="caution">
    <text evidence="2">The sequence shown here is derived from an EMBL/GenBank/DDBJ whole genome shotgun (WGS) entry which is preliminary data.</text>
</comment>
<keyword evidence="1" id="KW-0732">Signal</keyword>
<accession>R9PS79</accession>
<evidence type="ECO:0008006" key="4">
    <source>
        <dbReference type="Google" id="ProtNLM"/>
    </source>
</evidence>
<organism evidence="2 3">
    <name type="scientific">Agarivorans albus MKT 106</name>
    <dbReference type="NCBI Taxonomy" id="1331007"/>
    <lineage>
        <taxon>Bacteria</taxon>
        <taxon>Pseudomonadati</taxon>
        <taxon>Pseudomonadota</taxon>
        <taxon>Gammaproteobacteria</taxon>
        <taxon>Alteromonadales</taxon>
        <taxon>Alteromonadaceae</taxon>
        <taxon>Agarivorans</taxon>
    </lineage>
</organism>
<gene>
    <name evidence="2" type="ORF">AALB_4322</name>
</gene>